<name>A0A849KSA0_9BURK</name>
<dbReference type="AlphaFoldDB" id="A0A849KSA0"/>
<sequence>MARAVAARLSRVLGPDFNAVVENRTGAGGNVGTTYVARQAPKDGSTWLVTVNSTQAINPALYKNPGFDPIADFEPVAGIALVQHAIVAAPSLPANTLKDLIELARKQPGKLTYGSSGNGTFSHLLMEMLKKQQKVFITHIPYRGVAPALTDIIAGNVSCMVSTIPACLQFIKGGQLKALAVPSLHRAPALPNVPLANETVPGLVGELMVLMYAPKGVPRDMIEQMRRAVAAVQAMPEMETFFTAQGATALKAGPQELAQLTREELAKWGPVVRESGMKID</sequence>
<dbReference type="Proteomes" id="UP000552954">
    <property type="component" value="Unassembled WGS sequence"/>
</dbReference>
<dbReference type="Pfam" id="PF03401">
    <property type="entry name" value="TctC"/>
    <property type="match status" value="1"/>
</dbReference>
<dbReference type="EMBL" id="JABFCS010000001">
    <property type="protein sequence ID" value="NNU44749.1"/>
    <property type="molecule type" value="Genomic_DNA"/>
</dbReference>
<dbReference type="InterPro" id="IPR042100">
    <property type="entry name" value="Bug_dom1"/>
</dbReference>
<dbReference type="InterPro" id="IPR005064">
    <property type="entry name" value="BUG"/>
</dbReference>
<accession>A0A849KSA0</accession>
<proteinExistence type="inferred from homology"/>
<dbReference type="PANTHER" id="PTHR42928:SF5">
    <property type="entry name" value="BLR1237 PROTEIN"/>
    <property type="match status" value="1"/>
</dbReference>
<gene>
    <name evidence="2" type="ORF">HK415_18700</name>
</gene>
<reference evidence="2 3" key="2">
    <citation type="submission" date="2020-06" db="EMBL/GenBank/DDBJ databases">
        <title>Ramlibacter rhizophilus sp. nov., isolated from rhizosphere soil of national flower Mugunghwa from South Korea.</title>
        <authorList>
            <person name="Zheng-Fei Y."/>
            <person name="Huan T."/>
        </authorList>
    </citation>
    <scope>NUCLEOTIDE SEQUENCE [LARGE SCALE GENOMIC DNA]</scope>
    <source>
        <strain evidence="2 3">B156</strain>
    </source>
</reference>
<dbReference type="Gene3D" id="3.40.190.10">
    <property type="entry name" value="Periplasmic binding protein-like II"/>
    <property type="match status" value="1"/>
</dbReference>
<comment type="similarity">
    <text evidence="1">Belongs to the UPF0065 (bug) family.</text>
</comment>
<evidence type="ECO:0000313" key="2">
    <source>
        <dbReference type="EMBL" id="NNU44749.1"/>
    </source>
</evidence>
<reference evidence="2 3" key="1">
    <citation type="submission" date="2020-05" db="EMBL/GenBank/DDBJ databases">
        <authorList>
            <person name="Khan S.A."/>
            <person name="Jeon C.O."/>
            <person name="Chun B.H."/>
        </authorList>
    </citation>
    <scope>NUCLEOTIDE SEQUENCE [LARGE SCALE GENOMIC DNA]</scope>
    <source>
        <strain evidence="2 3">B156</strain>
    </source>
</reference>
<protein>
    <submittedName>
        <fullName evidence="2">Tripartite tricarboxylate transporter substrate binding protein</fullName>
    </submittedName>
</protein>
<dbReference type="RefSeq" id="WP_171561884.1">
    <property type="nucleotide sequence ID" value="NZ_JABFCS010000001.1"/>
</dbReference>
<dbReference type="PANTHER" id="PTHR42928">
    <property type="entry name" value="TRICARBOXYLATE-BINDING PROTEIN"/>
    <property type="match status" value="1"/>
</dbReference>
<comment type="caution">
    <text evidence="2">The sequence shown here is derived from an EMBL/GenBank/DDBJ whole genome shotgun (WGS) entry which is preliminary data.</text>
</comment>
<evidence type="ECO:0000256" key="1">
    <source>
        <dbReference type="ARBA" id="ARBA00006987"/>
    </source>
</evidence>
<dbReference type="SUPFAM" id="SSF53850">
    <property type="entry name" value="Periplasmic binding protein-like II"/>
    <property type="match status" value="1"/>
</dbReference>
<evidence type="ECO:0000313" key="3">
    <source>
        <dbReference type="Proteomes" id="UP000552954"/>
    </source>
</evidence>
<dbReference type="PIRSF" id="PIRSF017082">
    <property type="entry name" value="YflP"/>
    <property type="match status" value="1"/>
</dbReference>
<keyword evidence="3" id="KW-1185">Reference proteome</keyword>
<dbReference type="Gene3D" id="3.40.190.150">
    <property type="entry name" value="Bordetella uptake gene, domain 1"/>
    <property type="match status" value="1"/>
</dbReference>
<organism evidence="2 3">
    <name type="scientific">Ramlibacter montanisoli</name>
    <dbReference type="NCBI Taxonomy" id="2732512"/>
    <lineage>
        <taxon>Bacteria</taxon>
        <taxon>Pseudomonadati</taxon>
        <taxon>Pseudomonadota</taxon>
        <taxon>Betaproteobacteria</taxon>
        <taxon>Burkholderiales</taxon>
        <taxon>Comamonadaceae</taxon>
        <taxon>Ramlibacter</taxon>
    </lineage>
</organism>